<evidence type="ECO:0000313" key="3">
    <source>
        <dbReference type="EMBL" id="CAB4159914.1"/>
    </source>
</evidence>
<name>A0A6J5NXE1_9CAUD</name>
<accession>A0A6J5NXE1</accession>
<dbReference type="EMBL" id="LR796644">
    <property type="protein sequence ID" value="CAB4156705.1"/>
    <property type="molecule type" value="Genomic_DNA"/>
</dbReference>
<evidence type="ECO:0000313" key="8">
    <source>
        <dbReference type="EMBL" id="CAB4200818.1"/>
    </source>
</evidence>
<dbReference type="EMBL" id="LR796878">
    <property type="protein sequence ID" value="CAB4172286.1"/>
    <property type="molecule type" value="Genomic_DNA"/>
</dbReference>
<evidence type="ECO:0000313" key="5">
    <source>
        <dbReference type="EMBL" id="CAB4172286.1"/>
    </source>
</evidence>
<evidence type="ECO:0000313" key="2">
    <source>
        <dbReference type="EMBL" id="CAB4156705.1"/>
    </source>
</evidence>
<evidence type="ECO:0000313" key="4">
    <source>
        <dbReference type="EMBL" id="CAB4164859.1"/>
    </source>
</evidence>
<evidence type="ECO:0000313" key="1">
    <source>
        <dbReference type="EMBL" id="CAB4145152.1"/>
    </source>
</evidence>
<dbReference type="EMBL" id="LR798395">
    <property type="protein sequence ID" value="CAB5229042.1"/>
    <property type="molecule type" value="Genomic_DNA"/>
</dbReference>
<dbReference type="EMBL" id="LR797305">
    <property type="protein sequence ID" value="CAB4200818.1"/>
    <property type="molecule type" value="Genomic_DNA"/>
</dbReference>
<dbReference type="EMBL" id="LR796698">
    <property type="protein sequence ID" value="CAB4159914.1"/>
    <property type="molecule type" value="Genomic_DNA"/>
</dbReference>
<dbReference type="EMBL" id="LR797395">
    <property type="protein sequence ID" value="CAB4212671.1"/>
    <property type="molecule type" value="Genomic_DNA"/>
</dbReference>
<dbReference type="EMBL" id="LR796443">
    <property type="protein sequence ID" value="CAB4145152.1"/>
    <property type="molecule type" value="Genomic_DNA"/>
</dbReference>
<dbReference type="EMBL" id="LR796961">
    <property type="protein sequence ID" value="CAB4178019.1"/>
    <property type="molecule type" value="Genomic_DNA"/>
</dbReference>
<proteinExistence type="predicted"/>
<evidence type="ECO:0000313" key="6">
    <source>
        <dbReference type="EMBL" id="CAB4178019.1"/>
    </source>
</evidence>
<evidence type="ECO:0000313" key="11">
    <source>
        <dbReference type="EMBL" id="CAB5225060.1"/>
    </source>
</evidence>
<sequence>MTPCVYSVSSELDKPKQGVLEMAKIKKAKATKVAKPYAQWAVRNHLIEQAQKKGILPTHWKVVTEGAVEVAKVRKLDDKCETCKHFKFDFFTKQAPTEGKDVKIIGCANCEVFITVYLNERTHGNTTVHAYQIAQGVTEYLGVACNSCGYRPLITAGMNQEQVDEQAKHSCHEWTKNRRRF</sequence>
<dbReference type="EMBL" id="LR797452">
    <property type="protein sequence ID" value="CAB4217351.1"/>
    <property type="molecule type" value="Genomic_DNA"/>
</dbReference>
<gene>
    <name evidence="6" type="ORF">UFOVP1002_16</name>
    <name evidence="7" type="ORF">UFOVP1217_181</name>
    <name evidence="8" type="ORF">UFOVP1343_165</name>
    <name evidence="9" type="ORF">UFOVP1438_26</name>
    <name evidence="12" type="ORF">UFOVP1541_158</name>
    <name evidence="10" type="ORF">UFOVP1592_22</name>
    <name evidence="1" type="ORF">UFOVP465_71</name>
    <name evidence="2" type="ORF">UFOVP666_117</name>
    <name evidence="3" type="ORF">UFOVP727_6</name>
    <name evidence="11" type="ORF">UFOVP741_9</name>
    <name evidence="4" type="ORF">UFOVP819_145</name>
    <name evidence="5" type="ORF">UFOVP926_129</name>
</gene>
<dbReference type="EMBL" id="LR797177">
    <property type="protein sequence ID" value="CAB4191865.1"/>
    <property type="molecule type" value="Genomic_DNA"/>
</dbReference>
<reference evidence="3" key="1">
    <citation type="submission" date="2020-04" db="EMBL/GenBank/DDBJ databases">
        <authorList>
            <person name="Chiriac C."/>
            <person name="Salcher M."/>
            <person name="Ghai R."/>
            <person name="Kavagutti S V."/>
        </authorList>
    </citation>
    <scope>NUCLEOTIDE SEQUENCE</scope>
</reference>
<evidence type="ECO:0000313" key="9">
    <source>
        <dbReference type="EMBL" id="CAB4212671.1"/>
    </source>
</evidence>
<dbReference type="EMBL" id="LR796762">
    <property type="protein sequence ID" value="CAB4164859.1"/>
    <property type="molecule type" value="Genomic_DNA"/>
</dbReference>
<organism evidence="3">
    <name type="scientific">uncultured Caudovirales phage</name>
    <dbReference type="NCBI Taxonomy" id="2100421"/>
    <lineage>
        <taxon>Viruses</taxon>
        <taxon>Duplodnaviria</taxon>
        <taxon>Heunggongvirae</taxon>
        <taxon>Uroviricota</taxon>
        <taxon>Caudoviricetes</taxon>
        <taxon>Peduoviridae</taxon>
        <taxon>Maltschvirus</taxon>
        <taxon>Maltschvirus maltsch</taxon>
    </lineage>
</organism>
<protein>
    <submittedName>
        <fullName evidence="3">Uncharacterized protein</fullName>
    </submittedName>
</protein>
<dbReference type="EMBL" id="LR798341">
    <property type="protein sequence ID" value="CAB5225060.1"/>
    <property type="molecule type" value="Genomic_DNA"/>
</dbReference>
<evidence type="ECO:0000313" key="7">
    <source>
        <dbReference type="EMBL" id="CAB4191865.1"/>
    </source>
</evidence>
<evidence type="ECO:0000313" key="10">
    <source>
        <dbReference type="EMBL" id="CAB4217351.1"/>
    </source>
</evidence>
<evidence type="ECO:0000313" key="12">
    <source>
        <dbReference type="EMBL" id="CAB5229042.1"/>
    </source>
</evidence>